<sequence>MKKSLLALAMLASFAGVASAQSSVTLFGIVDAGVARLTAKTTTGSKSVTGMVNSGLNSSRLGFRGVEDLGGGLRAAFHIEGQLFNDSGDGRGTGLPFDFQRRSTVSLLGGFGEVRLGRDYTPTFLNVSAYDVFGTNSVGTSLATSMLVGLGVANQGNTRQNNSVGYFLPGNLGGFTGQFMFGFAENTSGTRKANQFIGTRLGYAAGPLSVHGAYGESQAAVAANDIKYASIGASYDLGAVKLMGYFAREKADSGFRVEAAQIGASVPLGQGELRTSFARYDIKTTALRDADWNKFAIGYGYNLSKRTQLYSTYARVSNKGGQVKTVTDNGLGFTGVTILGGKTATGLEAGIRHIF</sequence>
<evidence type="ECO:0000256" key="8">
    <source>
        <dbReference type="ARBA" id="ARBA00023114"/>
    </source>
</evidence>
<keyword evidence="14" id="KW-1185">Reference proteome</keyword>
<dbReference type="Gene3D" id="2.40.160.10">
    <property type="entry name" value="Porin"/>
    <property type="match status" value="1"/>
</dbReference>
<keyword evidence="4" id="KW-1134">Transmembrane beta strand</keyword>
<feature type="signal peptide" evidence="11">
    <location>
        <begin position="1"/>
        <end position="20"/>
    </location>
</feature>
<keyword evidence="5" id="KW-0812">Transmembrane</keyword>
<keyword evidence="10" id="KW-0998">Cell outer membrane</keyword>
<keyword evidence="8" id="KW-0626">Porin</keyword>
<keyword evidence="6 11" id="KW-0732">Signal</keyword>
<dbReference type="EMBL" id="JABRWJ010000002">
    <property type="protein sequence ID" value="NRF66595.1"/>
    <property type="molecule type" value="Genomic_DNA"/>
</dbReference>
<dbReference type="InterPro" id="IPR023614">
    <property type="entry name" value="Porin_dom_sf"/>
</dbReference>
<keyword evidence="3" id="KW-0813">Transport</keyword>
<evidence type="ECO:0000256" key="4">
    <source>
        <dbReference type="ARBA" id="ARBA00022452"/>
    </source>
</evidence>
<reference evidence="13 14" key="1">
    <citation type="submission" date="2020-05" db="EMBL/GenBank/DDBJ databases">
        <title>Aquincola sp. isolate from soil.</title>
        <authorList>
            <person name="Han J."/>
            <person name="Kim D.-U."/>
        </authorList>
    </citation>
    <scope>NUCLEOTIDE SEQUENCE [LARGE SCALE GENOMIC DNA]</scope>
    <source>
        <strain evidence="13 14">S2</strain>
    </source>
</reference>
<evidence type="ECO:0000313" key="13">
    <source>
        <dbReference type="EMBL" id="NRF66595.1"/>
    </source>
</evidence>
<feature type="chain" id="PRO_5046639788" evidence="11">
    <location>
        <begin position="21"/>
        <end position="355"/>
    </location>
</feature>
<feature type="domain" description="Porin" evidence="12">
    <location>
        <begin position="7"/>
        <end position="320"/>
    </location>
</feature>
<keyword evidence="7" id="KW-0406">Ion transport</keyword>
<protein>
    <submittedName>
        <fullName evidence="13">Porin</fullName>
    </submittedName>
</protein>
<dbReference type="PANTHER" id="PTHR34501">
    <property type="entry name" value="PROTEIN YDDL-RELATED"/>
    <property type="match status" value="1"/>
</dbReference>
<evidence type="ECO:0000256" key="10">
    <source>
        <dbReference type="ARBA" id="ARBA00023237"/>
    </source>
</evidence>
<gene>
    <name evidence="13" type="ORF">HLB44_06335</name>
</gene>
<evidence type="ECO:0000313" key="14">
    <source>
        <dbReference type="Proteomes" id="UP000737171"/>
    </source>
</evidence>
<dbReference type="Proteomes" id="UP000737171">
    <property type="component" value="Unassembled WGS sequence"/>
</dbReference>
<name>A0ABX2EDP6_9BURK</name>
<dbReference type="RefSeq" id="WP_173121716.1">
    <property type="nucleotide sequence ID" value="NZ_JABRWJ010000002.1"/>
</dbReference>
<evidence type="ECO:0000256" key="1">
    <source>
        <dbReference type="ARBA" id="ARBA00004571"/>
    </source>
</evidence>
<evidence type="ECO:0000259" key="12">
    <source>
        <dbReference type="Pfam" id="PF13609"/>
    </source>
</evidence>
<dbReference type="InterPro" id="IPR050298">
    <property type="entry name" value="Gram-neg_bact_OMP"/>
</dbReference>
<evidence type="ECO:0000256" key="5">
    <source>
        <dbReference type="ARBA" id="ARBA00022692"/>
    </source>
</evidence>
<dbReference type="SUPFAM" id="SSF56935">
    <property type="entry name" value="Porins"/>
    <property type="match status" value="1"/>
</dbReference>
<evidence type="ECO:0000256" key="6">
    <source>
        <dbReference type="ARBA" id="ARBA00022729"/>
    </source>
</evidence>
<dbReference type="Pfam" id="PF13609">
    <property type="entry name" value="Porin_4"/>
    <property type="match status" value="1"/>
</dbReference>
<comment type="caution">
    <text evidence="13">The sequence shown here is derived from an EMBL/GenBank/DDBJ whole genome shotgun (WGS) entry which is preliminary data.</text>
</comment>
<evidence type="ECO:0000256" key="3">
    <source>
        <dbReference type="ARBA" id="ARBA00022448"/>
    </source>
</evidence>
<accession>A0ABX2EDP6</accession>
<organism evidence="13 14">
    <name type="scientific">Pseudaquabacterium terrae</name>
    <dbReference type="NCBI Taxonomy" id="2732868"/>
    <lineage>
        <taxon>Bacteria</taxon>
        <taxon>Pseudomonadati</taxon>
        <taxon>Pseudomonadota</taxon>
        <taxon>Betaproteobacteria</taxon>
        <taxon>Burkholderiales</taxon>
        <taxon>Sphaerotilaceae</taxon>
        <taxon>Pseudaquabacterium</taxon>
    </lineage>
</organism>
<dbReference type="PANTHER" id="PTHR34501:SF9">
    <property type="entry name" value="MAJOR OUTER MEMBRANE PROTEIN P.IA"/>
    <property type="match status" value="1"/>
</dbReference>
<evidence type="ECO:0000256" key="7">
    <source>
        <dbReference type="ARBA" id="ARBA00023065"/>
    </source>
</evidence>
<dbReference type="InterPro" id="IPR033900">
    <property type="entry name" value="Gram_neg_porin_domain"/>
</dbReference>
<evidence type="ECO:0000256" key="9">
    <source>
        <dbReference type="ARBA" id="ARBA00023136"/>
    </source>
</evidence>
<keyword evidence="9" id="KW-0472">Membrane</keyword>
<dbReference type="CDD" id="cd00342">
    <property type="entry name" value="gram_neg_porins"/>
    <property type="match status" value="1"/>
</dbReference>
<comment type="subunit">
    <text evidence="2">Homotrimer.</text>
</comment>
<evidence type="ECO:0000256" key="11">
    <source>
        <dbReference type="SAM" id="SignalP"/>
    </source>
</evidence>
<comment type="subcellular location">
    <subcellularLocation>
        <location evidence="1">Cell outer membrane</location>
        <topology evidence="1">Multi-pass membrane protein</topology>
    </subcellularLocation>
</comment>
<evidence type="ECO:0000256" key="2">
    <source>
        <dbReference type="ARBA" id="ARBA00011233"/>
    </source>
</evidence>
<proteinExistence type="predicted"/>